<keyword evidence="1" id="KW-0249">Electron transport</keyword>
<comment type="caution">
    <text evidence="3">The sequence shown here is derived from an EMBL/GenBank/DDBJ whole genome shotgun (WGS) entry which is preliminary data.</text>
</comment>
<dbReference type="SUPFAM" id="SSF52833">
    <property type="entry name" value="Thioredoxin-like"/>
    <property type="match status" value="1"/>
</dbReference>
<evidence type="ECO:0000313" key="4">
    <source>
        <dbReference type="Proteomes" id="UP001303046"/>
    </source>
</evidence>
<protein>
    <recommendedName>
        <fullName evidence="1">Glutaredoxin-like protein</fullName>
    </recommendedName>
</protein>
<dbReference type="PANTHER" id="PTHR33558:SF1">
    <property type="entry name" value="GLUTAREDOXIN-LIKE PROTEIN C5ORF63 HOMOLOG"/>
    <property type="match status" value="1"/>
</dbReference>
<dbReference type="Proteomes" id="UP001303046">
    <property type="component" value="Unassembled WGS sequence"/>
</dbReference>
<gene>
    <name evidence="3" type="primary">Necator_chrX.g21633</name>
    <name evidence="3" type="ORF">RB195_021472</name>
</gene>
<comment type="similarity">
    <text evidence="1">Belongs to the glutaredoxin family.</text>
</comment>
<evidence type="ECO:0000256" key="2">
    <source>
        <dbReference type="SAM" id="MobiDB-lite"/>
    </source>
</evidence>
<sequence>MTSDTTESPTFEVGDTGPGQPRMTSRSLPPRTWSNEMQYISRFQMLTLPFGRLLHLSYTHYCTGGQKLFTLYTTENCSLCGYFKKRLDAYHKRTKPDWNYVEKDLRTASAEIFEKYKHDVPVLVFNDNILLKHKFSGNRLEERLSDIFPK</sequence>
<keyword evidence="1" id="KW-0813">Transport</keyword>
<feature type="region of interest" description="Disordered" evidence="2">
    <location>
        <begin position="1"/>
        <end position="30"/>
    </location>
</feature>
<dbReference type="PANTHER" id="PTHR33558">
    <property type="entry name" value="GLUTAREDOXIN-LIKE PROTEIN C5ORF63 HOMOLOG"/>
    <property type="match status" value="1"/>
</dbReference>
<dbReference type="InterPro" id="IPR052565">
    <property type="entry name" value="Glutaredoxin-like_YDR286C"/>
</dbReference>
<name>A0ABR1ED89_NECAM</name>
<dbReference type="Gene3D" id="3.40.30.10">
    <property type="entry name" value="Glutaredoxin"/>
    <property type="match status" value="1"/>
</dbReference>
<dbReference type="InterPro" id="IPR036249">
    <property type="entry name" value="Thioredoxin-like_sf"/>
</dbReference>
<accession>A0ABR1ED89</accession>
<dbReference type="EMBL" id="JAVFWL010000006">
    <property type="protein sequence ID" value="KAK6759931.1"/>
    <property type="molecule type" value="Genomic_DNA"/>
</dbReference>
<dbReference type="InterPro" id="IPR008554">
    <property type="entry name" value="Glutaredoxin-like"/>
</dbReference>
<reference evidence="3 4" key="1">
    <citation type="submission" date="2023-08" db="EMBL/GenBank/DDBJ databases">
        <title>A Necator americanus chromosomal reference genome.</title>
        <authorList>
            <person name="Ilik V."/>
            <person name="Petrzelkova K.J."/>
            <person name="Pardy F."/>
            <person name="Fuh T."/>
            <person name="Niatou-Singa F.S."/>
            <person name="Gouil Q."/>
            <person name="Baker L."/>
            <person name="Ritchie M.E."/>
            <person name="Jex A.R."/>
            <person name="Gazzola D."/>
            <person name="Li H."/>
            <person name="Toshio Fujiwara R."/>
            <person name="Zhan B."/>
            <person name="Aroian R.V."/>
            <person name="Pafco B."/>
            <person name="Schwarz E.M."/>
        </authorList>
    </citation>
    <scope>NUCLEOTIDE SEQUENCE [LARGE SCALE GENOMIC DNA]</scope>
    <source>
        <strain evidence="3 4">Aroian</strain>
        <tissue evidence="3">Whole animal</tissue>
    </source>
</reference>
<evidence type="ECO:0000313" key="3">
    <source>
        <dbReference type="EMBL" id="KAK6759931.1"/>
    </source>
</evidence>
<organism evidence="3 4">
    <name type="scientific">Necator americanus</name>
    <name type="common">Human hookworm</name>
    <dbReference type="NCBI Taxonomy" id="51031"/>
    <lineage>
        <taxon>Eukaryota</taxon>
        <taxon>Metazoa</taxon>
        <taxon>Ecdysozoa</taxon>
        <taxon>Nematoda</taxon>
        <taxon>Chromadorea</taxon>
        <taxon>Rhabditida</taxon>
        <taxon>Rhabditina</taxon>
        <taxon>Rhabditomorpha</taxon>
        <taxon>Strongyloidea</taxon>
        <taxon>Ancylostomatidae</taxon>
        <taxon>Bunostominae</taxon>
        <taxon>Necator</taxon>
    </lineage>
</organism>
<evidence type="ECO:0000256" key="1">
    <source>
        <dbReference type="RuleBase" id="RU363082"/>
    </source>
</evidence>
<dbReference type="Pfam" id="PF05768">
    <property type="entry name" value="Glrx-like"/>
    <property type="match status" value="1"/>
</dbReference>
<proteinExistence type="inferred from homology"/>
<keyword evidence="4" id="KW-1185">Reference proteome</keyword>